<organism evidence="3 4">
    <name type="scientific">Stephanodiscus triporus</name>
    <dbReference type="NCBI Taxonomy" id="2934178"/>
    <lineage>
        <taxon>Eukaryota</taxon>
        <taxon>Sar</taxon>
        <taxon>Stramenopiles</taxon>
        <taxon>Ochrophyta</taxon>
        <taxon>Bacillariophyta</taxon>
        <taxon>Coscinodiscophyceae</taxon>
        <taxon>Thalassiosirophycidae</taxon>
        <taxon>Stephanodiscales</taxon>
        <taxon>Stephanodiscaceae</taxon>
        <taxon>Stephanodiscus</taxon>
    </lineage>
</organism>
<dbReference type="AlphaFoldDB" id="A0ABD3MSP9"/>
<feature type="transmembrane region" description="Helical" evidence="2">
    <location>
        <begin position="52"/>
        <end position="72"/>
    </location>
</feature>
<feature type="transmembrane region" description="Helical" evidence="2">
    <location>
        <begin position="84"/>
        <end position="108"/>
    </location>
</feature>
<evidence type="ECO:0000256" key="1">
    <source>
        <dbReference type="SAM" id="MobiDB-lite"/>
    </source>
</evidence>
<accession>A0ABD3MSP9</accession>
<gene>
    <name evidence="3" type="ORF">ACHAW5_002883</name>
</gene>
<dbReference type="Pfam" id="PF20479">
    <property type="entry name" value="TMEM128"/>
    <property type="match status" value="1"/>
</dbReference>
<proteinExistence type="predicted"/>
<reference evidence="3 4" key="1">
    <citation type="submission" date="2024-10" db="EMBL/GenBank/DDBJ databases">
        <title>Updated reference genomes for cyclostephanoid diatoms.</title>
        <authorList>
            <person name="Roberts W.R."/>
            <person name="Alverson A.J."/>
        </authorList>
    </citation>
    <scope>NUCLEOTIDE SEQUENCE [LARGE SCALE GENOMIC DNA]</scope>
    <source>
        <strain evidence="3 4">AJA276-08</strain>
    </source>
</reference>
<name>A0ABD3MSP9_9STRA</name>
<dbReference type="InterPro" id="IPR033579">
    <property type="entry name" value="TMEM128"/>
</dbReference>
<dbReference type="EMBL" id="JALLAZ020001715">
    <property type="protein sequence ID" value="KAL3766975.1"/>
    <property type="molecule type" value="Genomic_DNA"/>
</dbReference>
<feature type="transmembrane region" description="Helical" evidence="2">
    <location>
        <begin position="129"/>
        <end position="156"/>
    </location>
</feature>
<keyword evidence="4" id="KW-1185">Reference proteome</keyword>
<evidence type="ECO:0000313" key="3">
    <source>
        <dbReference type="EMBL" id="KAL3766975.1"/>
    </source>
</evidence>
<dbReference type="PANTHER" id="PTHR31134">
    <property type="entry name" value="TRANSMEMBRANE PROTEIN 128"/>
    <property type="match status" value="1"/>
</dbReference>
<keyword evidence="2" id="KW-0472">Membrane</keyword>
<dbReference type="Proteomes" id="UP001530315">
    <property type="component" value="Unassembled WGS sequence"/>
</dbReference>
<protein>
    <recommendedName>
        <fullName evidence="5">Transmembrane protein</fullName>
    </recommendedName>
</protein>
<feature type="transmembrane region" description="Helical" evidence="2">
    <location>
        <begin position="162"/>
        <end position="181"/>
    </location>
</feature>
<evidence type="ECO:0000313" key="4">
    <source>
        <dbReference type="Proteomes" id="UP001530315"/>
    </source>
</evidence>
<comment type="caution">
    <text evidence="3">The sequence shown here is derived from an EMBL/GenBank/DDBJ whole genome shotgun (WGS) entry which is preliminary data.</text>
</comment>
<keyword evidence="2" id="KW-1133">Transmembrane helix</keyword>
<feature type="compositionally biased region" description="Low complexity" evidence="1">
    <location>
        <begin position="24"/>
        <end position="42"/>
    </location>
</feature>
<keyword evidence="2" id="KW-0812">Transmembrane</keyword>
<sequence>MASIYRRVAQNEDSAEETIVGNDSSRTPAAATTTTTTTTAPRSRSERISEKVHALAWVVVSYAVATYTHLFHTIFADERILRPSLYVSIFLFASNVILTAYLTVYLPYKFPTSDKYVTRASSPKFWEAYCPNVIPTMTAFGVIGSFFLCRACFPVWGFLTPLILGVVALGMFFSLHFIPVFG</sequence>
<evidence type="ECO:0008006" key="5">
    <source>
        <dbReference type="Google" id="ProtNLM"/>
    </source>
</evidence>
<feature type="region of interest" description="Disordered" evidence="1">
    <location>
        <begin position="9"/>
        <end position="45"/>
    </location>
</feature>
<evidence type="ECO:0000256" key="2">
    <source>
        <dbReference type="SAM" id="Phobius"/>
    </source>
</evidence>
<dbReference type="PANTHER" id="PTHR31134:SF1">
    <property type="entry name" value="TRANSMEMBRANE PROTEIN 128"/>
    <property type="match status" value="1"/>
</dbReference>